<keyword evidence="2" id="KW-1185">Reference proteome</keyword>
<organism evidence="1 2">
    <name type="scientific">Phytoactinopolyspora mesophila</name>
    <dbReference type="NCBI Taxonomy" id="2650750"/>
    <lineage>
        <taxon>Bacteria</taxon>
        <taxon>Bacillati</taxon>
        <taxon>Actinomycetota</taxon>
        <taxon>Actinomycetes</taxon>
        <taxon>Jiangellales</taxon>
        <taxon>Jiangellaceae</taxon>
        <taxon>Phytoactinopolyspora</taxon>
    </lineage>
</organism>
<evidence type="ECO:0008006" key="3">
    <source>
        <dbReference type="Google" id="ProtNLM"/>
    </source>
</evidence>
<proteinExistence type="predicted"/>
<evidence type="ECO:0000313" key="1">
    <source>
        <dbReference type="EMBL" id="NDL59831.1"/>
    </source>
</evidence>
<protein>
    <recommendedName>
        <fullName evidence="3">Adhesin domain-containing protein</fullName>
    </recommendedName>
</protein>
<dbReference type="EMBL" id="WLZY01000008">
    <property type="protein sequence ID" value="NDL59831.1"/>
    <property type="molecule type" value="Genomic_DNA"/>
</dbReference>
<accession>A0A7K3M905</accession>
<name>A0A7K3M905_9ACTN</name>
<reference evidence="1 2" key="1">
    <citation type="submission" date="2019-11" db="EMBL/GenBank/DDBJ databases">
        <authorList>
            <person name="Li X.-J."/>
            <person name="Feng X.-M."/>
        </authorList>
    </citation>
    <scope>NUCLEOTIDE SEQUENCE [LARGE SCALE GENOMIC DNA]</scope>
    <source>
        <strain evidence="1 2">XMNu-373</strain>
    </source>
</reference>
<evidence type="ECO:0000313" key="2">
    <source>
        <dbReference type="Proteomes" id="UP000460435"/>
    </source>
</evidence>
<comment type="caution">
    <text evidence="1">The sequence shown here is derived from an EMBL/GenBank/DDBJ whole genome shotgun (WGS) entry which is preliminary data.</text>
</comment>
<dbReference type="AlphaFoldDB" id="A0A7K3M905"/>
<dbReference type="RefSeq" id="WP_162452506.1">
    <property type="nucleotide sequence ID" value="NZ_WLZY01000008.1"/>
</dbReference>
<sequence length="276" mass="29681">MNGSEDAREILEKVAAGELDPAEAAKMLDEIKQSGSDELRATDAEPLEGATLPSMTEIKRILVRATSRRVRIVGDPAVATAALDGPHTVRRDGSTLLITGETELVPTNNAFVLLAGGRWREMADRVQHSLGQDLELTVRVRPDLPVGVEVIAGSLQVEGARMLDHVRVTAGSLRVRGSEAPIDLLVQAGSAQVSTRQTYGQSRIRCESGSLQLTLEEGSDARVRSDIQLGRLSVEPESRNKDRQRDVVVGLGGAEIDLEVVMGAVNLRTPDRGDAR</sequence>
<gene>
    <name evidence="1" type="ORF">F7O44_22410</name>
</gene>
<dbReference type="Proteomes" id="UP000460435">
    <property type="component" value="Unassembled WGS sequence"/>
</dbReference>